<protein>
    <submittedName>
        <fullName evidence="2">Uncharacterized protein</fullName>
    </submittedName>
</protein>
<gene>
    <name evidence="2" type="ORF">AAHA92_21701</name>
</gene>
<dbReference type="Gene3D" id="3.30.559.10">
    <property type="entry name" value="Chloramphenicol acetyltransferase-like domain"/>
    <property type="match status" value="2"/>
</dbReference>
<dbReference type="GO" id="GO:0016740">
    <property type="term" value="F:transferase activity"/>
    <property type="evidence" value="ECO:0007669"/>
    <property type="project" value="UniProtKB-KW"/>
</dbReference>
<dbReference type="EMBL" id="JBEAFC010000008">
    <property type="protein sequence ID" value="KAL1544910.1"/>
    <property type="molecule type" value="Genomic_DNA"/>
</dbReference>
<dbReference type="PANTHER" id="PTHR31896:SF43">
    <property type="entry name" value="PROTEIN ENHANCED PSEUDOMONAS SUSCEPTIBILITY 1"/>
    <property type="match status" value="1"/>
</dbReference>
<proteinExistence type="predicted"/>
<accession>A0ABD1GMH7</accession>
<dbReference type="PANTHER" id="PTHR31896">
    <property type="entry name" value="FAMILY REGULATORY PROTEIN, PUTATIVE (AFU_ORTHOLOGUE AFUA_3G14730)-RELATED"/>
    <property type="match status" value="1"/>
</dbReference>
<evidence type="ECO:0000313" key="2">
    <source>
        <dbReference type="EMBL" id="KAL1544910.1"/>
    </source>
</evidence>
<dbReference type="Proteomes" id="UP001567538">
    <property type="component" value="Unassembled WGS sequence"/>
</dbReference>
<organism evidence="2 3">
    <name type="scientific">Salvia divinorum</name>
    <name type="common">Maria pastora</name>
    <name type="synonym">Diviner's sage</name>
    <dbReference type="NCBI Taxonomy" id="28513"/>
    <lineage>
        <taxon>Eukaryota</taxon>
        <taxon>Viridiplantae</taxon>
        <taxon>Streptophyta</taxon>
        <taxon>Embryophyta</taxon>
        <taxon>Tracheophyta</taxon>
        <taxon>Spermatophyta</taxon>
        <taxon>Magnoliopsida</taxon>
        <taxon>eudicotyledons</taxon>
        <taxon>Gunneridae</taxon>
        <taxon>Pentapetalae</taxon>
        <taxon>asterids</taxon>
        <taxon>lamiids</taxon>
        <taxon>Lamiales</taxon>
        <taxon>Lamiaceae</taxon>
        <taxon>Nepetoideae</taxon>
        <taxon>Mentheae</taxon>
        <taxon>Salviinae</taxon>
        <taxon>Salvia</taxon>
        <taxon>Salvia subgen. Calosphace</taxon>
    </lineage>
</organism>
<comment type="caution">
    <text evidence="2">The sequence shown here is derived from an EMBL/GenBank/DDBJ whole genome shotgun (WGS) entry which is preliminary data.</text>
</comment>
<evidence type="ECO:0000313" key="3">
    <source>
        <dbReference type="Proteomes" id="UP001567538"/>
    </source>
</evidence>
<dbReference type="InterPro" id="IPR023213">
    <property type="entry name" value="CAT-like_dom_sf"/>
</dbReference>
<keyword evidence="1" id="KW-0808">Transferase</keyword>
<dbReference type="Pfam" id="PF02458">
    <property type="entry name" value="Transferase"/>
    <property type="match status" value="1"/>
</dbReference>
<dbReference type="AlphaFoldDB" id="A0ABD1GMH7"/>
<keyword evidence="3" id="KW-1185">Reference proteome</keyword>
<sequence length="429" mass="45679">MAKKVEVISSSLVCSSSSSAASLSRLELNSWDLRALQIVPIQRGLIFHNPHFQSQHLLILNLKNSLSRALDFFPPLAGRLTSTAHGGDMASFLLDCNNAGAEFTHAVASAVSVSDIIHPTYIPEIVSLLFPASVAVTNFVGIAKPLLAVQVTELADGIFIGSSANHAVVDGTSFWHFLNSWSEISRGAESISKSPVFNCAAAGDSRLIHFPTLEKTLVSPSQSPQRVFSFSREKLARLKGKANSEAGTDKISTLQALMAHLWRSTVRSQSTSGSSSRVLVIAIGARARMWSLPDAYFGNASYAAMLAISESDLLEGGLGATALKINELISLQGNETARRAAEEEVRFNALGQKGSAPPPLIIGSSPRHNVYGCDFGWGKPLGVRSGTVHKVEGLVVVFPAAEGGGIDLEVCLAEETLRAMEVDAEFVVV</sequence>
<evidence type="ECO:0000256" key="1">
    <source>
        <dbReference type="ARBA" id="ARBA00022679"/>
    </source>
</evidence>
<reference evidence="2 3" key="1">
    <citation type="submission" date="2024-06" db="EMBL/GenBank/DDBJ databases">
        <title>A chromosome level genome sequence of Diviner's sage (Salvia divinorum).</title>
        <authorList>
            <person name="Ford S.A."/>
            <person name="Ro D.-K."/>
            <person name="Ness R.W."/>
            <person name="Phillips M.A."/>
        </authorList>
    </citation>
    <scope>NUCLEOTIDE SEQUENCE [LARGE SCALE GENOMIC DNA]</scope>
    <source>
        <strain evidence="2">SAF-2024a</strain>
        <tissue evidence="2">Leaf</tissue>
    </source>
</reference>
<dbReference type="InterPro" id="IPR051283">
    <property type="entry name" value="Sec_Metabolite_Acyltrans"/>
</dbReference>
<name>A0ABD1GMH7_SALDI</name>